<dbReference type="InterPro" id="IPR052566">
    <property type="entry name" value="Non-lysos_glucosylceramidase"/>
</dbReference>
<keyword evidence="4" id="KW-1185">Reference proteome</keyword>
<dbReference type="PANTHER" id="PTHR12654:SF4">
    <property type="entry name" value="PB1 DOMAIN-CONTAINING PROTEIN"/>
    <property type="match status" value="1"/>
</dbReference>
<proteinExistence type="predicted"/>
<evidence type="ECO:0000259" key="1">
    <source>
        <dbReference type="Pfam" id="PF04685"/>
    </source>
</evidence>
<evidence type="ECO:0000259" key="2">
    <source>
        <dbReference type="Pfam" id="PF12215"/>
    </source>
</evidence>
<dbReference type="InterPro" id="IPR008928">
    <property type="entry name" value="6-hairpin_glycosidase_sf"/>
</dbReference>
<evidence type="ECO:0000313" key="4">
    <source>
        <dbReference type="Proteomes" id="UP000293342"/>
    </source>
</evidence>
<evidence type="ECO:0008006" key="5">
    <source>
        <dbReference type="Google" id="ProtNLM"/>
    </source>
</evidence>
<dbReference type="InterPro" id="IPR024462">
    <property type="entry name" value="GH116_N"/>
</dbReference>
<dbReference type="InterPro" id="IPR012341">
    <property type="entry name" value="6hp_glycosidase-like_sf"/>
</dbReference>
<dbReference type="GO" id="GO:0008422">
    <property type="term" value="F:beta-glucosidase activity"/>
    <property type="evidence" value="ECO:0007669"/>
    <property type="project" value="TreeGrafter"/>
</dbReference>
<protein>
    <recommendedName>
        <fullName evidence="5">Beta-glucocerebrosidase 2-like protein</fullName>
    </recommendedName>
</protein>
<sequence length="826" mass="90653">MRYTGDNLRHFALPLGGLGTGTLALAGNGALRQWQLHNIGNHEGHLPDSFFALRLSRVEPPVDEIRVLQGPSLSPSGTPLVTDDVVPSGEARLQELLRPVGEPTVTATYPGARVDFDTDLPIDVSMDVFNPLVPSDAEASSQPVAAFSFTLHNPGDIAVHGKLAGALQNSVGWDGVTPIDGVANSLYGGNTNRIRRHDDWTSLVLENTTLPADHPGAGQLVLTTDGAGALTCAQWSRPEEFIAFLNGPTTLVSGASAPGSTWNGGLAVPFHLDPGETRQVRFLIAWHFPNRYVDFNQFGPRHDYGHSRFWLGNAYTRRTPDAVAVAESFIARWPSLQALSTAWADAFESSTLPGEAGSRLAALVADVRSPTVFQTADGTVLGFEGVLGASTVMWGGRSGGSCPLNCTHVWNYEQTLSRLFPALERNMRDTEYDVMQAPEGYIPHRVIAPTYHRQLWDVVIGGPEEPALDGMLGNVLKTYREVRHGAGLEWLRDRWPNVQRLLTHIRRKWDADGTGVLRGIQPSTHDIDLCGVNSFMGTLWLAALRAAEEMALLLGEDAKEYRTLFEAGSKAYDELLYTGEYYRQILSPEEKPDFQWGDGCLADQLIGQWWAHQLDLGYLLPQDHVKTALRNVLRHNLRTGFADFQHPYRVFADGDDTGLLMCTWPHGGRPDVPTRYCDEVWTGSEYQVAAHCLYEGLIDEGLSILQGLWNRYDGTRRNPFNPIECGDHYIRNAAGWSVLEALTGYRYNALTATLTFAPLDITRTNDDWTVPFVTPTGWGVATKSPTTLTLTCHAGTINAHTIHVDGTALPVNQTAEPGKPLVIATT</sequence>
<evidence type="ECO:0000313" key="3">
    <source>
        <dbReference type="EMBL" id="TCC53245.1"/>
    </source>
</evidence>
<gene>
    <name evidence="3" type="ORF">E0H75_05900</name>
</gene>
<dbReference type="OrthoDB" id="9807660at2"/>
<dbReference type="Proteomes" id="UP000293342">
    <property type="component" value="Unassembled WGS sequence"/>
</dbReference>
<dbReference type="SUPFAM" id="SSF48208">
    <property type="entry name" value="Six-hairpin glycosidases"/>
    <property type="match status" value="1"/>
</dbReference>
<dbReference type="Gene3D" id="1.50.10.10">
    <property type="match status" value="1"/>
</dbReference>
<accession>A0A4R0KCY5</accession>
<reference evidence="3 4" key="1">
    <citation type="submission" date="2019-02" db="EMBL/GenBank/DDBJ databases">
        <title>Kribbella capetownensis sp. nov. and Kribbella speibonae sp. nov., isolated from soil.</title>
        <authorList>
            <person name="Curtis S.M."/>
            <person name="Norton I."/>
            <person name="Everest G.J."/>
            <person name="Meyers P.R."/>
        </authorList>
    </citation>
    <scope>NUCLEOTIDE SEQUENCE [LARGE SCALE GENOMIC DNA]</scope>
    <source>
        <strain evidence="3 4">YM53</strain>
    </source>
</reference>
<feature type="domain" description="Glycosyl-hydrolase family 116 catalytic region" evidence="1">
    <location>
        <begin position="469"/>
        <end position="736"/>
    </location>
</feature>
<dbReference type="Pfam" id="PF12215">
    <property type="entry name" value="Glyco_hydr_116N"/>
    <property type="match status" value="1"/>
</dbReference>
<name>A0A4R0KCY5_9ACTN</name>
<comment type="caution">
    <text evidence="3">The sequence shown here is derived from an EMBL/GenBank/DDBJ whole genome shotgun (WGS) entry which is preliminary data.</text>
</comment>
<dbReference type="PANTHER" id="PTHR12654">
    <property type="entry name" value="BILE ACID BETA-GLUCOSIDASE-RELATED"/>
    <property type="match status" value="1"/>
</dbReference>
<feature type="domain" description="Glycosyl-hydrolase family 116 N-terminal" evidence="2">
    <location>
        <begin position="12"/>
        <end position="333"/>
    </location>
</feature>
<dbReference type="AlphaFoldDB" id="A0A4R0KCY5"/>
<organism evidence="3 4">
    <name type="scientific">Kribbella capetownensis</name>
    <dbReference type="NCBI Taxonomy" id="1572659"/>
    <lineage>
        <taxon>Bacteria</taxon>
        <taxon>Bacillati</taxon>
        <taxon>Actinomycetota</taxon>
        <taxon>Actinomycetes</taxon>
        <taxon>Propionibacteriales</taxon>
        <taxon>Kribbellaceae</taxon>
        <taxon>Kribbella</taxon>
    </lineage>
</organism>
<dbReference type="Pfam" id="PF04685">
    <property type="entry name" value="DUF608"/>
    <property type="match status" value="1"/>
</dbReference>
<dbReference type="GO" id="GO:0005975">
    <property type="term" value="P:carbohydrate metabolic process"/>
    <property type="evidence" value="ECO:0007669"/>
    <property type="project" value="InterPro"/>
</dbReference>
<dbReference type="RefSeq" id="WP_131512054.1">
    <property type="nucleotide sequence ID" value="NZ_SJKD01000001.1"/>
</dbReference>
<dbReference type="EMBL" id="SJKD01000001">
    <property type="protein sequence ID" value="TCC53245.1"/>
    <property type="molecule type" value="Genomic_DNA"/>
</dbReference>
<dbReference type="InterPro" id="IPR006775">
    <property type="entry name" value="GH116_catalytic"/>
</dbReference>